<comment type="caution">
    <text evidence="2">The sequence shown here is derived from an EMBL/GenBank/DDBJ whole genome shotgun (WGS) entry which is preliminary data.</text>
</comment>
<name>A0A133UE49_9EURY</name>
<keyword evidence="1" id="KW-1133">Transmembrane helix</keyword>
<keyword evidence="1" id="KW-0812">Transmembrane</keyword>
<organism evidence="2 3">
    <name type="scientific">candidate division MSBL1 archaeon SCGC-AAA259E17</name>
    <dbReference type="NCBI Taxonomy" id="1698263"/>
    <lineage>
        <taxon>Archaea</taxon>
        <taxon>Methanobacteriati</taxon>
        <taxon>Methanobacteriota</taxon>
        <taxon>candidate division MSBL1</taxon>
    </lineage>
</organism>
<feature type="transmembrane region" description="Helical" evidence="1">
    <location>
        <begin position="12"/>
        <end position="32"/>
    </location>
</feature>
<evidence type="ECO:0000256" key="1">
    <source>
        <dbReference type="SAM" id="Phobius"/>
    </source>
</evidence>
<gene>
    <name evidence="2" type="ORF">AKJ64_03015</name>
</gene>
<evidence type="ECO:0000313" key="2">
    <source>
        <dbReference type="EMBL" id="KXA92491.1"/>
    </source>
</evidence>
<feature type="transmembrane region" description="Helical" evidence="1">
    <location>
        <begin position="376"/>
        <end position="397"/>
    </location>
</feature>
<proteinExistence type="predicted"/>
<evidence type="ECO:0000313" key="3">
    <source>
        <dbReference type="Proteomes" id="UP000070373"/>
    </source>
</evidence>
<dbReference type="AlphaFoldDB" id="A0A133UE49"/>
<dbReference type="EMBL" id="LHXN01000048">
    <property type="protein sequence ID" value="KXA92491.1"/>
    <property type="molecule type" value="Genomic_DNA"/>
</dbReference>
<reference evidence="2 3" key="1">
    <citation type="journal article" date="2016" name="Sci. Rep.">
        <title>Metabolic traits of an uncultured archaeal lineage -MSBL1- from brine pools of the Red Sea.</title>
        <authorList>
            <person name="Mwirichia R."/>
            <person name="Alam I."/>
            <person name="Rashid M."/>
            <person name="Vinu M."/>
            <person name="Ba-Alawi W."/>
            <person name="Anthony Kamau A."/>
            <person name="Kamanda Ngugi D."/>
            <person name="Goker M."/>
            <person name="Klenk H.P."/>
            <person name="Bajic V."/>
            <person name="Stingl U."/>
        </authorList>
    </citation>
    <scope>NUCLEOTIDE SEQUENCE [LARGE SCALE GENOMIC DNA]</scope>
    <source>
        <strain evidence="2">SCGC-AAA259E17</strain>
    </source>
</reference>
<keyword evidence="1" id="KW-0472">Membrane</keyword>
<protein>
    <submittedName>
        <fullName evidence="2">Uncharacterized protein</fullName>
    </submittedName>
</protein>
<accession>A0A133UE49</accession>
<sequence>MSLKDEKGFIFTLDAALAVIVTLVVLAGVATLGDPYTSYKQHGYLQLERYANDGLHVLAMKGTTGKALQLLEKGDVQGCKRVLRENLRATLPDNIHFRLKIENRLTVYSSDYWKDRFDEVKERVGATYIGATSPWANFRLLAWIDDDYENEFLSQITESNWIVYSTSEESDFENQISRREEDGDYYYDAIFIPDADTDFGDLTGWKLGNFSETENRRLIAGGDTIYYNQDLEGLFGVSLYWWLRERNDEYDMVLWNTEDYILEPYVRGHLIPYPEDYWYYDYDPDEGISYLGTGPESDLIEWDLPGIIPDRGGPGTRILFNVDFAKSAIVAEEGSEDWKTVAKRSIYGKPFVVLLPIQLHVWRGDHPMLREEKRGLVLNGVALLLILPALLLSASFLTAVKIGGEGTTVKAISDKVSYMSYNYKTTLSYMEKIGVSLDNETLQKIKKAYEKSTGTRIEKVEVGIFDIWENIHETSGDYESYPHYAWGKWCEIKKGPYEDSWYYSFEDLDPEYNQEPDEDRNEARLLVEKLSGNEVRITVEAYGGSFVVDVWLGDRLLWEDVNDDNTQSGLQGITDPDEGLHVGENQIVSSPPRLFFLKTESPGNIAIYRENFSVG</sequence>
<keyword evidence="3" id="KW-1185">Reference proteome</keyword>
<dbReference type="Proteomes" id="UP000070373">
    <property type="component" value="Unassembled WGS sequence"/>
</dbReference>